<feature type="coiled-coil region" evidence="2">
    <location>
        <begin position="656"/>
        <end position="724"/>
    </location>
</feature>
<feature type="coiled-coil region" evidence="2">
    <location>
        <begin position="2780"/>
        <end position="2807"/>
    </location>
</feature>
<dbReference type="SUPFAM" id="SSF47576">
    <property type="entry name" value="Calponin-homology domain, CH-domain"/>
    <property type="match status" value="1"/>
</dbReference>
<feature type="coiled-coil region" evidence="2">
    <location>
        <begin position="3461"/>
        <end position="3488"/>
    </location>
</feature>
<dbReference type="Pfam" id="PF00435">
    <property type="entry name" value="Spectrin"/>
    <property type="match status" value="13"/>
</dbReference>
<gene>
    <name evidence="5" type="ORF">PLOB_00048552</name>
</gene>
<dbReference type="InterPro" id="IPR018159">
    <property type="entry name" value="Spectrin/alpha-actinin"/>
</dbReference>
<feature type="region of interest" description="Disordered" evidence="3">
    <location>
        <begin position="478"/>
        <end position="507"/>
    </location>
</feature>
<feature type="coiled-coil region" evidence="2">
    <location>
        <begin position="3387"/>
        <end position="3414"/>
    </location>
</feature>
<evidence type="ECO:0000256" key="3">
    <source>
        <dbReference type="SAM" id="MobiDB-lite"/>
    </source>
</evidence>
<feature type="coiled-coil region" evidence="2">
    <location>
        <begin position="1994"/>
        <end position="2021"/>
    </location>
</feature>
<dbReference type="SMART" id="SM00033">
    <property type="entry name" value="CH"/>
    <property type="match status" value="2"/>
</dbReference>
<proteinExistence type="predicted"/>
<dbReference type="CDD" id="cd00176">
    <property type="entry name" value="SPEC"/>
    <property type="match status" value="10"/>
</dbReference>
<feature type="region of interest" description="Disordered" evidence="3">
    <location>
        <begin position="2566"/>
        <end position="2701"/>
    </location>
</feature>
<reference evidence="5 6" key="1">
    <citation type="submission" date="2022-05" db="EMBL/GenBank/DDBJ databases">
        <authorList>
            <consortium name="Genoscope - CEA"/>
            <person name="William W."/>
        </authorList>
    </citation>
    <scope>NUCLEOTIDE SEQUENCE [LARGE SCALE GENOMIC DNA]</scope>
</reference>
<dbReference type="InterPro" id="IPR002017">
    <property type="entry name" value="Spectrin_repeat"/>
</dbReference>
<dbReference type="InterPro" id="IPR036872">
    <property type="entry name" value="CH_dom_sf"/>
</dbReference>
<feature type="compositionally biased region" description="Polar residues" evidence="3">
    <location>
        <begin position="498"/>
        <end position="507"/>
    </location>
</feature>
<organism evidence="5 6">
    <name type="scientific">Porites lobata</name>
    <dbReference type="NCBI Taxonomy" id="104759"/>
    <lineage>
        <taxon>Eukaryota</taxon>
        <taxon>Metazoa</taxon>
        <taxon>Cnidaria</taxon>
        <taxon>Anthozoa</taxon>
        <taxon>Hexacorallia</taxon>
        <taxon>Scleractinia</taxon>
        <taxon>Fungiina</taxon>
        <taxon>Poritidae</taxon>
        <taxon>Porites</taxon>
    </lineage>
</organism>
<feature type="region of interest" description="Disordered" evidence="3">
    <location>
        <begin position="3007"/>
        <end position="3044"/>
    </location>
</feature>
<dbReference type="PROSITE" id="PS50021">
    <property type="entry name" value="CH"/>
    <property type="match status" value="2"/>
</dbReference>
<dbReference type="PANTHER" id="PTHR11915">
    <property type="entry name" value="SPECTRIN/FILAMIN RELATED CYTOSKELETAL PROTEIN"/>
    <property type="match status" value="1"/>
</dbReference>
<dbReference type="EMBL" id="CALNXK010000091">
    <property type="protein sequence ID" value="CAH3151362.1"/>
    <property type="molecule type" value="Genomic_DNA"/>
</dbReference>
<dbReference type="SUPFAM" id="SSF46966">
    <property type="entry name" value="Spectrin repeat"/>
    <property type="match status" value="24"/>
</dbReference>
<accession>A0ABN8PV58</accession>
<dbReference type="Gene3D" id="1.20.58.60">
    <property type="match status" value="23"/>
</dbReference>
<keyword evidence="1" id="KW-0677">Repeat</keyword>
<feature type="region of interest" description="Disordered" evidence="3">
    <location>
        <begin position="2514"/>
        <end position="2534"/>
    </location>
</feature>
<keyword evidence="2" id="KW-0175">Coiled coil</keyword>
<evidence type="ECO:0000313" key="6">
    <source>
        <dbReference type="Proteomes" id="UP001159405"/>
    </source>
</evidence>
<feature type="coiled-coil region" evidence="2">
    <location>
        <begin position="774"/>
        <end position="812"/>
    </location>
</feature>
<protein>
    <recommendedName>
        <fullName evidence="4">Calponin-homology (CH) domain-containing protein</fullName>
    </recommendedName>
</protein>
<feature type="coiled-coil region" evidence="2">
    <location>
        <begin position="1381"/>
        <end position="1426"/>
    </location>
</feature>
<dbReference type="Gene3D" id="1.10.418.10">
    <property type="entry name" value="Calponin-like domain"/>
    <property type="match status" value="2"/>
</dbReference>
<evidence type="ECO:0000256" key="2">
    <source>
        <dbReference type="SAM" id="Coils"/>
    </source>
</evidence>
<feature type="compositionally biased region" description="Basic and acidic residues" evidence="3">
    <location>
        <begin position="2679"/>
        <end position="2701"/>
    </location>
</feature>
<dbReference type="Proteomes" id="UP001159405">
    <property type="component" value="Unassembled WGS sequence"/>
</dbReference>
<evidence type="ECO:0000256" key="1">
    <source>
        <dbReference type="ARBA" id="ARBA00022737"/>
    </source>
</evidence>
<name>A0ABN8PV58_9CNID</name>
<feature type="coiled-coil region" evidence="2">
    <location>
        <begin position="2113"/>
        <end position="2186"/>
    </location>
</feature>
<feature type="compositionally biased region" description="Basic and acidic residues" evidence="3">
    <location>
        <begin position="3022"/>
        <end position="3044"/>
    </location>
</feature>
<feature type="domain" description="Calponin-homology (CH)" evidence="4">
    <location>
        <begin position="155"/>
        <end position="260"/>
    </location>
</feature>
<sequence>MKATIDSQERRPSNFSALSFETSVAKGKDEREEIHKKTFRKWINSKLARAVPPLEIEDLIEEVRDGHVLLALLEVLLGTTLKREKGRMRVHKLNNVTTALKLLEQNRVKLVGISNYDIVDGKSTPILGLMWSIILRFQVQGVMEETGSDSSVKDFQVEKKLLAWCQNALDGYDEVKLKDFTSSWRDGLAFNAIIHTHKPELFRYEDILQNDNHTNLEHAFTVANKEFSVPTLLDPSDIDVDHPDKKLIIMYLTSLYHGLREYTPRGGRKRRKLDDLGDLEAYRAALKEINDYIARVEREVSTKLETTSRFQNPQEEYKISKGLDDDICNHREDVADVIEKGEAVVKSGKADEIQSTEINNEILVLHDRWEKLEILSQRLHKRCRGAVVSPREQQIDTYIIWIKGIRSEMATRGYSDDPARIKNEIIEHEVSKTKIERKQPEIEQVLEEVKDLCQQPFIDDEDRADLERKSDDLRKNWQEAQSEAANKGAELQDKLEDSSFTLPSPTAENMDTEVLVKVEEDNLQSAPSDLGADVIEPTVEDVVETKPNRVHYLIEFEDGPGVDQTDSVDKDTEKEAKLAELREKKNAILDVLQKCSEKLENLRSIGAPNYLQEVKKQQDIVTECESDLKAGEPLMQDAILYGRELTQDDLFDADEKENITRDMAQLQEHYDELRNFVDDEQEGLIELKKELEKRSKIRNWETERDDLNEKLDSCQDKLRIVRDNESGETKVDDDLMAAAKACYKEVISLEPEVKEVSDAGNDLIQKEGLHGDPKEDIVKDIRDIEDRYEHLKKSSDEEVKRLEELLSEESDRNAKLDKWQKIVEETSSLIKDSRSRLDEIKSKDPHTTPEIQEQLDEIQKLINDLASSFPEVQSGYDYGNDLLKDRKISEQNKDKIEKDMDTIGPDFQLLQQDINDEQERLSALLSDVSAEDEKKLEKMKKWKEWRDKLNSKYKKTRGKFNKVKGQGIPKQPKKVQEQLQLTRDCSSDIAESVPELQEAFNYANVLIHDKDVEITDREAIKKDVKEIGEGFKSLKLEINDFENELDNLNLKQEEDKTEKIQRWEIWIIRIRELLDKCKEKMKDLKSKGEPQNNKDVKEQIVLAEECKVELQSAKPVIQEGLDYGRQLLNDDVMDDNKKADIKKDVDEVEYDLAKMEKDQADQQGRLEFLVAQYDSDKKNKLEKWETWKVKVRSILAFNQTRLNDLKTEGPSADHSKVEEQVIKAKDCQDSLQNSEPEINFALEYGGRLVDDDITDPKDKTKINEEVEEMGKALNDLKEDAAKERKRLEELLESQREEEKNQKLQKWEDWKAHIKYSFGNCEDKLADLKSKGDPKDKKDIEEQIALNKECKDQLLQSRPEINDGLAFGWLILEDDNVDDSSKANVKQDLNQLEEDLSRLDDAIADNDRRLQERLEALDDESTELMEDWREKCSILKSGMDAADKKIAEGKKAESHDEIENSYKMLKELSKGLALMEPEMTSTVDYGKQLALNESLSSENRKEVSEDAKYLEERWRALMKSTDEEYARIGVQLGEAQAKQSHLAIWHERCDELQEWVTDRYTRLRSRPTSPEASFGGIKRQQSVIEDLVKDLVSKQGEVNEIIDEGNQIIEDKSLLEGERRIAHEKMIALHNDWNKLATLTSGKQQSVQVLLLEKEQQHLDKTQNWRRKIDPLMMWISSAETRLNTHFEIAPDLDTVKKQKRELEDFNDDMLSHQREVSDTLVYGDKLLKDSELPEDDRTAIQKEVLDLSHRWENLEELVSWKTDRIEDTIVKLKIQQEDKLQKWHEDLGDINGWVMKTRVKVDAQVTLASDVDGALEQIDDFQEVIKDAPVYQEKVTHLNEFSDNLVTDPCLGEEERKVVRHETVDCNKKWNELVNIANAKQARMEENLDKLERLEQDALERWRIRSERAGLALDKLEGQIAVIDDPIGETLETIRRQEDAFEIFSSEVELNTSHMLDTFALGEQVKKDPKVTLKKKEEVNEHYNSLAARWDRIKDFIALRNERIEEASKRLQRERRNKLHDWEERLASVDSFLRKAERETERLEPVGDDLETVRRQNEEFEHSMSLLLGPQKRVYDFGKFTDDLIVDPVIDEQNKRSMASDKDNRLERWARVADKINKHRNKLQDKLSVLEQSEDEVSKWYDDLAAINEEVEKVESICQQEISPDMETLERQRKEAKQLKEDVRRIDPQVDEFLKDSETLLDEHELSDQDHRTIELESESLRDRWSKVKEDAKSRESRVEEEHLRTQKRQKDLSDEWKNSCNSTLKWIADTSARVDAQDTAAPDLDHAKAQRQEIEDITKEIKLYDRQMDKLDQLGDKITRNPSVSDQEKSLIKDEKESVIAQWQELLSKTADAKNSLDTQIAQFEKEQRDKLRVWSQKAESLDVWLVKNEATVQSYEPIGYDISYVREQKEDAEAMITDLLHEQPRFNDMIKFGNQLTTDPCVGLEERMRVQKEMQSLHLRWEGLYTSTTSRHDRIQERLRILEEEQRKLDEEQKRLEEEEIQRRLEEERKRLEEEKRKKKEEEERKRREEEARLRRELEERQKREEEERLRREEAEKRRLAELERKRREEEERKKKEEEERMRKEEEERKKRAEEERKRREQDERRKREEERRRKEEEERRKREEEARKRREEDERRRKEEEERWEREEAERKRREEEKRKQREEEEKKRKERERKRKEEEERKRKEAEEKKKLEEEEKLKAVTYITPEPRVQLVEQEPRLFSSPVVDEVIATVDEDVVEAGVDPGFLQEKLDDWNKEAQDIDLWLTDQEDKLPESDNEDTIDSLKAKEDKIKSLERDLPVYDRRYHDLEKGFEEIMNDNGYTEDQQEVIGEKMDDLRVRWRSLNNKKDTKKNKLKDRIWDEEQKKAGELAGCRVNLQAVKNWIALRDKELDSMEPIGNDLQTLTRQKEDMKQLSQRLNDYEPRFTEAIDSAYKLCKDPAFSREQNKALRNDAEDCEKKWDDVVEKLKDRMDGIVKKIPKLQKNQQEVLEEWKDNSARFEKSLRKTEEKLKEQTATGRELGYEKWSPERRSPELERRKREGDNEWKPAVDEFNDRLKSVRERLQDIQREKKNRKWSILEALKDVMNSITSRFRGSSKSGVSLDKLVDLIEDHEDIMTDTSSKQKDADEVFSTGASSLDSGVLTNDQAIDLQERMSDLNRRWNVLNIDVIQREKRLEKFAEDIENEYKQFDSWRERCDNMNQWLSESEKLIKSEEKIGTDIEVIKEQITDNQLFLNEVKQYEPKVEAMLKDSQDLVESSKLDKTDIDGVDKTKNALSARWKDVDDHLNDRQRKLEAALLNILKKDTEGKLGGWREQSTALGLLITEASKKVNKDVDETDYGEIQSSALRIQQVEASINEDLSRELVEVTEAGRDIIEKKELQPDDADEVNETLSALNRQMADLERDTRERKDRMKESSLKYFGRSLAECEHAAEKLEDAATNFTDVGVDINEVGKQLADLQEFENDLVKEEAKFSDIKEQFEDAKETSLLREEDKARIQRRIAALDDKWAELNKLHDDNRRRLTQALIVFHEELMEEIYDWINDTEKQAESIAVNEDNINSVMEEYRRHTELKEDIASFEPTFRKAMSISDRLLSEKLVDPERTESYETEISTLEKRWTRLQMKTMDNGTKLSGVLGRYITTRLDDAEVALTRAESSIDKDDGDYLDLEAARKALDTFERRKEGVRDSQKNVDEILTESRAIMKEDFFKEHERDHFRGRIELIDKRNKELDEKVTQAERRLLDTYLLLLKQNLQRMNVWLNMAESRIKAQGAIGPGYDDVKRQLEDHQIFQEELRDHSMITMILGVDVTHPAIDESTHQQVKTLSERWSKVWNWSEQRKAQLLKVLSNWQRFRDEQLLLLNWLSDEEKTLKDMGRTDLTNEEEVKQDLEKLHVIQKELDEQGTRLQSLHQAGSDLLKNVDESDSAAAEINTQLKDFDDCWNDIAKQVINRIQLLESSQNKYQEFHKEMDATNEWMDETEKLLKSFDIGMDPEEASKLQEKTEIKCEERARYASKVDRINRLGNDLAGEIDQPSHDIIQDELEPFNARWSDVSAQLENFSDKGYPQPKNDCCFVQFISPADEIKPGDTSIQYLAALCGGTYFEGLMAHFAINLANNPWSIQNGDYITVVAKDSAGNTLASNVNVTTKQPQPDFNFTYHAKYKDLLFEVTTGPAPSFVFTLSLSFDFNAQLGLDLKCLFRPNENLLISCSLLRSRGSVIQILAPLNLKEPWYLVTEQISYGACYMNGNRAILLVPIFITHTKKTVVTQQLQYLRLDYCFGLAHHYNITITVVADDQQSGFATYACKKTYKQGNCDVRTPYRDISGGPANFVEVSLDGPQDYGPVVVIVRGDGRYKLPNNYILTASSPH</sequence>
<comment type="caution">
    <text evidence="5">The sequence shown here is derived from an EMBL/GenBank/DDBJ whole genome shotgun (WGS) entry which is preliminary data.</text>
</comment>
<feature type="compositionally biased region" description="Basic and acidic residues" evidence="3">
    <location>
        <begin position="2566"/>
        <end position="2671"/>
    </location>
</feature>
<dbReference type="SMART" id="SM00150">
    <property type="entry name" value="SPEC"/>
    <property type="match status" value="26"/>
</dbReference>
<feature type="coiled-coil region" evidence="2">
    <location>
        <begin position="1031"/>
        <end position="1087"/>
    </location>
</feature>
<keyword evidence="6" id="KW-1185">Reference proteome</keyword>
<feature type="domain" description="Calponin-homology (CH)" evidence="4">
    <location>
        <begin position="33"/>
        <end position="138"/>
    </location>
</feature>
<evidence type="ECO:0000259" key="4">
    <source>
        <dbReference type="PROSITE" id="PS50021"/>
    </source>
</evidence>
<feature type="region of interest" description="Disordered" evidence="3">
    <location>
        <begin position="2225"/>
        <end position="2251"/>
    </location>
</feature>
<feature type="coiled-coil region" evidence="2">
    <location>
        <begin position="1874"/>
        <end position="1901"/>
    </location>
</feature>
<evidence type="ECO:0000313" key="5">
    <source>
        <dbReference type="EMBL" id="CAH3151362.1"/>
    </source>
</evidence>
<feature type="coiled-coil region" evidence="2">
    <location>
        <begin position="1259"/>
        <end position="1304"/>
    </location>
</feature>
<dbReference type="InterPro" id="IPR001715">
    <property type="entry name" value="CH_dom"/>
</dbReference>
<feature type="coiled-coil region" evidence="2">
    <location>
        <begin position="2288"/>
        <end position="2315"/>
    </location>
</feature>
<dbReference type="Pfam" id="PF00307">
    <property type="entry name" value="CH"/>
    <property type="match status" value="2"/>
</dbReference>